<evidence type="ECO:0000256" key="3">
    <source>
        <dbReference type="ARBA" id="ARBA00022737"/>
    </source>
</evidence>
<dbReference type="InterPro" id="IPR042626">
    <property type="entry name" value="THOC6"/>
</dbReference>
<dbReference type="InterPro" id="IPR036322">
    <property type="entry name" value="WD40_repeat_dom_sf"/>
</dbReference>
<sequence length="339" mass="37012">MPENKGKTGRQFPYTIVYDQCFSPCGKYLAAGSNYGDIAIFNMSAALSSDATEKSKHPVFIFKGCKDGGIFCLTSTETFLLSAGDGEIQAWRWSDLTAKTAKLAWSLTLPRSGVLANAEVNSMIINQQSHKSCLYAGGGDKKIHTWDLETGQYLSALEGHTDYIHKLLLMNEGQDCLSASEDGTVRIWDTRTTGESVQCIEPFKNELCARPLMGKWLRCLAVDSEEGWLICGGGPKMSAWHLRTLSPTTVFDTPSVSQNVALFHEDYILSAGSLACMNHWMLTGQLKSSIPCSPTSVFSLNINKRSDASKVLCIAGASPYIDVCINFGYTSFALVFQAA</sequence>
<dbReference type="PANTHER" id="PTHR44411:SF1">
    <property type="entry name" value="THO COMPLEX SUBUNIT 6 HOMOLOG"/>
    <property type="match status" value="1"/>
</dbReference>
<keyword evidence="6" id="KW-1185">Reference proteome</keyword>
<dbReference type="EMBL" id="PZQS01000004">
    <property type="protein sequence ID" value="PVD31603.1"/>
    <property type="molecule type" value="Genomic_DNA"/>
</dbReference>
<dbReference type="STRING" id="400727.A0A2T7PDV6"/>
<gene>
    <name evidence="5" type="ORF">C0Q70_07018</name>
</gene>
<dbReference type="OrthoDB" id="273067at2759"/>
<organism evidence="5 6">
    <name type="scientific">Pomacea canaliculata</name>
    <name type="common">Golden apple snail</name>
    <dbReference type="NCBI Taxonomy" id="400727"/>
    <lineage>
        <taxon>Eukaryota</taxon>
        <taxon>Metazoa</taxon>
        <taxon>Spiralia</taxon>
        <taxon>Lophotrochozoa</taxon>
        <taxon>Mollusca</taxon>
        <taxon>Gastropoda</taxon>
        <taxon>Caenogastropoda</taxon>
        <taxon>Architaenioglossa</taxon>
        <taxon>Ampullarioidea</taxon>
        <taxon>Ampullariidae</taxon>
        <taxon>Pomacea</taxon>
    </lineage>
</organism>
<evidence type="ECO:0000313" key="5">
    <source>
        <dbReference type="EMBL" id="PVD31603.1"/>
    </source>
</evidence>
<keyword evidence="2 4" id="KW-0853">WD repeat</keyword>
<evidence type="ECO:0000256" key="2">
    <source>
        <dbReference type="ARBA" id="ARBA00022574"/>
    </source>
</evidence>
<dbReference type="PROSITE" id="PS50294">
    <property type="entry name" value="WD_REPEATS_REGION"/>
    <property type="match status" value="1"/>
</dbReference>
<dbReference type="AlphaFoldDB" id="A0A2T7PDV6"/>
<keyword evidence="3" id="KW-0677">Repeat</keyword>
<comment type="caution">
    <text evidence="5">The sequence shown here is derived from an EMBL/GenBank/DDBJ whole genome shotgun (WGS) entry which is preliminary data.</text>
</comment>
<dbReference type="Pfam" id="PF00400">
    <property type="entry name" value="WD40"/>
    <property type="match status" value="2"/>
</dbReference>
<dbReference type="GO" id="GO:0000346">
    <property type="term" value="C:transcription export complex"/>
    <property type="evidence" value="ECO:0007669"/>
    <property type="project" value="TreeGrafter"/>
</dbReference>
<name>A0A2T7PDV6_POMCA</name>
<evidence type="ECO:0000256" key="1">
    <source>
        <dbReference type="ARBA" id="ARBA00009728"/>
    </source>
</evidence>
<dbReference type="GO" id="GO:0006406">
    <property type="term" value="P:mRNA export from nucleus"/>
    <property type="evidence" value="ECO:0007669"/>
    <property type="project" value="TreeGrafter"/>
</dbReference>
<comment type="similarity">
    <text evidence="1">Belongs to the WD repeat THOC6 family.</text>
</comment>
<dbReference type="SMART" id="SM00320">
    <property type="entry name" value="WD40"/>
    <property type="match status" value="4"/>
</dbReference>
<protein>
    <submittedName>
        <fullName evidence="5">Uncharacterized protein</fullName>
    </submittedName>
</protein>
<dbReference type="GO" id="GO:0000347">
    <property type="term" value="C:THO complex"/>
    <property type="evidence" value="ECO:0007669"/>
    <property type="project" value="TreeGrafter"/>
</dbReference>
<dbReference type="PROSITE" id="PS50082">
    <property type="entry name" value="WD_REPEATS_2"/>
    <property type="match status" value="1"/>
</dbReference>
<feature type="repeat" description="WD" evidence="4">
    <location>
        <begin position="157"/>
        <end position="198"/>
    </location>
</feature>
<dbReference type="PROSITE" id="PS00678">
    <property type="entry name" value="WD_REPEATS_1"/>
    <property type="match status" value="1"/>
</dbReference>
<reference evidence="5 6" key="1">
    <citation type="submission" date="2018-04" db="EMBL/GenBank/DDBJ databases">
        <title>The genome of golden apple snail Pomacea canaliculata provides insight into stress tolerance and invasive adaptation.</title>
        <authorList>
            <person name="Liu C."/>
            <person name="Liu B."/>
            <person name="Ren Y."/>
            <person name="Zhang Y."/>
            <person name="Wang H."/>
            <person name="Li S."/>
            <person name="Jiang F."/>
            <person name="Yin L."/>
            <person name="Zhang G."/>
            <person name="Qian W."/>
            <person name="Fan W."/>
        </authorList>
    </citation>
    <scope>NUCLEOTIDE SEQUENCE [LARGE SCALE GENOMIC DNA]</scope>
    <source>
        <strain evidence="5">SZHN2017</strain>
        <tissue evidence="5">Muscle</tissue>
    </source>
</reference>
<proteinExistence type="inferred from homology"/>
<evidence type="ECO:0000313" key="6">
    <source>
        <dbReference type="Proteomes" id="UP000245119"/>
    </source>
</evidence>
<evidence type="ECO:0000256" key="4">
    <source>
        <dbReference type="PROSITE-ProRule" id="PRU00221"/>
    </source>
</evidence>
<dbReference type="InterPro" id="IPR015943">
    <property type="entry name" value="WD40/YVTN_repeat-like_dom_sf"/>
</dbReference>
<dbReference type="PANTHER" id="PTHR44411">
    <property type="entry name" value="THO COMPLEX SUBUNIT 6 HOMOLOG"/>
    <property type="match status" value="1"/>
</dbReference>
<dbReference type="Gene3D" id="2.130.10.10">
    <property type="entry name" value="YVTN repeat-like/Quinoprotein amine dehydrogenase"/>
    <property type="match status" value="2"/>
</dbReference>
<dbReference type="Proteomes" id="UP000245119">
    <property type="component" value="Linkage Group LG4"/>
</dbReference>
<dbReference type="InterPro" id="IPR019775">
    <property type="entry name" value="WD40_repeat_CS"/>
</dbReference>
<dbReference type="SUPFAM" id="SSF50978">
    <property type="entry name" value="WD40 repeat-like"/>
    <property type="match status" value="1"/>
</dbReference>
<accession>A0A2T7PDV6</accession>
<dbReference type="InterPro" id="IPR001680">
    <property type="entry name" value="WD40_rpt"/>
</dbReference>